<reference evidence="11 12" key="1">
    <citation type="submission" date="2017-08" db="EMBL/GenBank/DDBJ databases">
        <title>Acidophilic green algal genome provides insights into adaptation to an acidic environment.</title>
        <authorList>
            <person name="Hirooka S."/>
            <person name="Hirose Y."/>
            <person name="Kanesaki Y."/>
            <person name="Higuchi S."/>
            <person name="Fujiwara T."/>
            <person name="Onuma R."/>
            <person name="Era A."/>
            <person name="Ohbayashi R."/>
            <person name="Uzuka A."/>
            <person name="Nozaki H."/>
            <person name="Yoshikawa H."/>
            <person name="Miyagishima S.Y."/>
        </authorList>
    </citation>
    <scope>NUCLEOTIDE SEQUENCE [LARGE SCALE GENOMIC DNA]</scope>
    <source>
        <strain evidence="11 12">NIES-2499</strain>
    </source>
</reference>
<comment type="catalytic activity">
    <reaction evidence="7">
        <text>L-threonyl-[protein] + ATP = O-phospho-L-threonyl-[protein] + ADP + H(+)</text>
        <dbReference type="Rhea" id="RHEA:46608"/>
        <dbReference type="Rhea" id="RHEA-COMP:11060"/>
        <dbReference type="Rhea" id="RHEA-COMP:11605"/>
        <dbReference type="ChEBI" id="CHEBI:15378"/>
        <dbReference type="ChEBI" id="CHEBI:30013"/>
        <dbReference type="ChEBI" id="CHEBI:30616"/>
        <dbReference type="ChEBI" id="CHEBI:61977"/>
        <dbReference type="ChEBI" id="CHEBI:456216"/>
        <dbReference type="EC" id="2.7.11.1"/>
    </reaction>
</comment>
<dbReference type="Gene3D" id="1.10.510.10">
    <property type="entry name" value="Transferase(Phosphotransferase) domain 1"/>
    <property type="match status" value="1"/>
</dbReference>
<keyword evidence="2" id="KW-0723">Serine/threonine-protein kinase</keyword>
<feature type="domain" description="Protein kinase" evidence="10">
    <location>
        <begin position="1"/>
        <end position="120"/>
    </location>
</feature>
<dbReference type="AlphaFoldDB" id="A0A250XFR3"/>
<keyword evidence="3" id="KW-0808">Transferase</keyword>
<feature type="region of interest" description="Disordered" evidence="9">
    <location>
        <begin position="19"/>
        <end position="38"/>
    </location>
</feature>
<evidence type="ECO:0000313" key="12">
    <source>
        <dbReference type="Proteomes" id="UP000232323"/>
    </source>
</evidence>
<organism evidence="11 12">
    <name type="scientific">Chlamydomonas eustigma</name>
    <dbReference type="NCBI Taxonomy" id="1157962"/>
    <lineage>
        <taxon>Eukaryota</taxon>
        <taxon>Viridiplantae</taxon>
        <taxon>Chlorophyta</taxon>
        <taxon>core chlorophytes</taxon>
        <taxon>Chlorophyceae</taxon>
        <taxon>CS clade</taxon>
        <taxon>Chlamydomonadales</taxon>
        <taxon>Chlamydomonadaceae</taxon>
        <taxon>Chlamydomonas</taxon>
    </lineage>
</organism>
<dbReference type="OrthoDB" id="536504at2759"/>
<dbReference type="InterPro" id="IPR011009">
    <property type="entry name" value="Kinase-like_dom_sf"/>
</dbReference>
<dbReference type="InterPro" id="IPR050660">
    <property type="entry name" value="NEK_Ser/Thr_kinase"/>
</dbReference>
<evidence type="ECO:0000256" key="8">
    <source>
        <dbReference type="ARBA" id="ARBA00048679"/>
    </source>
</evidence>
<protein>
    <recommendedName>
        <fullName evidence="1">non-specific serine/threonine protein kinase</fullName>
        <ecNumber evidence="1">2.7.11.1</ecNumber>
    </recommendedName>
</protein>
<name>A0A250XFR3_9CHLO</name>
<dbReference type="PANTHER" id="PTHR43671:SF98">
    <property type="entry name" value="SERINE_THREONINE-PROTEIN KINASE NEK11"/>
    <property type="match status" value="1"/>
</dbReference>
<evidence type="ECO:0000256" key="7">
    <source>
        <dbReference type="ARBA" id="ARBA00047899"/>
    </source>
</evidence>
<dbReference type="PROSITE" id="PS50011">
    <property type="entry name" value="PROTEIN_KINASE_DOM"/>
    <property type="match status" value="1"/>
</dbReference>
<sequence>MTLATPMYLAPEAVAEDASGSAAATARHHATHAGTSGPASDIWSFGIMVFEMAVGQPPFQDLHNWAQILAGLIDGSLSVTWPDSVNISLRRIGESCTRRNPPDRPTAFAVSKALGLAEEQ</sequence>
<keyword evidence="12" id="KW-1185">Reference proteome</keyword>
<dbReference type="InterPro" id="IPR000719">
    <property type="entry name" value="Prot_kinase_dom"/>
</dbReference>
<evidence type="ECO:0000256" key="6">
    <source>
        <dbReference type="ARBA" id="ARBA00022840"/>
    </source>
</evidence>
<dbReference type="PANTHER" id="PTHR43671">
    <property type="entry name" value="SERINE/THREONINE-PROTEIN KINASE NEK"/>
    <property type="match status" value="1"/>
</dbReference>
<evidence type="ECO:0000313" key="11">
    <source>
        <dbReference type="EMBL" id="GAX81907.1"/>
    </source>
</evidence>
<dbReference type="EC" id="2.7.11.1" evidence="1"/>
<dbReference type="SUPFAM" id="SSF56112">
    <property type="entry name" value="Protein kinase-like (PK-like)"/>
    <property type="match status" value="1"/>
</dbReference>
<dbReference type="Proteomes" id="UP000232323">
    <property type="component" value="Unassembled WGS sequence"/>
</dbReference>
<evidence type="ECO:0000256" key="4">
    <source>
        <dbReference type="ARBA" id="ARBA00022741"/>
    </source>
</evidence>
<accession>A0A250XFR3</accession>
<evidence type="ECO:0000256" key="2">
    <source>
        <dbReference type="ARBA" id="ARBA00022527"/>
    </source>
</evidence>
<dbReference type="GO" id="GO:0004674">
    <property type="term" value="F:protein serine/threonine kinase activity"/>
    <property type="evidence" value="ECO:0007669"/>
    <property type="project" value="UniProtKB-KW"/>
</dbReference>
<proteinExistence type="predicted"/>
<evidence type="ECO:0000256" key="3">
    <source>
        <dbReference type="ARBA" id="ARBA00022679"/>
    </source>
</evidence>
<comment type="caution">
    <text evidence="11">The sequence shown here is derived from an EMBL/GenBank/DDBJ whole genome shotgun (WGS) entry which is preliminary data.</text>
</comment>
<dbReference type="STRING" id="1157962.A0A250XFR3"/>
<gene>
    <name evidence="11" type="ORF">CEUSTIGMA_g9335.t1</name>
</gene>
<evidence type="ECO:0000259" key="10">
    <source>
        <dbReference type="PROSITE" id="PS50011"/>
    </source>
</evidence>
<evidence type="ECO:0000256" key="9">
    <source>
        <dbReference type="SAM" id="MobiDB-lite"/>
    </source>
</evidence>
<keyword evidence="4" id="KW-0547">Nucleotide-binding</keyword>
<evidence type="ECO:0000256" key="5">
    <source>
        <dbReference type="ARBA" id="ARBA00022777"/>
    </source>
</evidence>
<dbReference type="EMBL" id="BEGY01000072">
    <property type="protein sequence ID" value="GAX81907.1"/>
    <property type="molecule type" value="Genomic_DNA"/>
</dbReference>
<comment type="catalytic activity">
    <reaction evidence="8">
        <text>L-seryl-[protein] + ATP = O-phospho-L-seryl-[protein] + ADP + H(+)</text>
        <dbReference type="Rhea" id="RHEA:17989"/>
        <dbReference type="Rhea" id="RHEA-COMP:9863"/>
        <dbReference type="Rhea" id="RHEA-COMP:11604"/>
        <dbReference type="ChEBI" id="CHEBI:15378"/>
        <dbReference type="ChEBI" id="CHEBI:29999"/>
        <dbReference type="ChEBI" id="CHEBI:30616"/>
        <dbReference type="ChEBI" id="CHEBI:83421"/>
        <dbReference type="ChEBI" id="CHEBI:456216"/>
        <dbReference type="EC" id="2.7.11.1"/>
    </reaction>
</comment>
<keyword evidence="6" id="KW-0067">ATP-binding</keyword>
<evidence type="ECO:0000256" key="1">
    <source>
        <dbReference type="ARBA" id="ARBA00012513"/>
    </source>
</evidence>
<dbReference type="GO" id="GO:0005524">
    <property type="term" value="F:ATP binding"/>
    <property type="evidence" value="ECO:0007669"/>
    <property type="project" value="UniProtKB-KW"/>
</dbReference>
<keyword evidence="5" id="KW-0418">Kinase</keyword>
<dbReference type="Pfam" id="PF00069">
    <property type="entry name" value="Pkinase"/>
    <property type="match status" value="1"/>
</dbReference>